<gene>
    <name evidence="1" type="ORF">ANE_LOCUS5975</name>
</gene>
<organism evidence="1 2">
    <name type="scientific">Arabis nemorensis</name>
    <dbReference type="NCBI Taxonomy" id="586526"/>
    <lineage>
        <taxon>Eukaryota</taxon>
        <taxon>Viridiplantae</taxon>
        <taxon>Streptophyta</taxon>
        <taxon>Embryophyta</taxon>
        <taxon>Tracheophyta</taxon>
        <taxon>Spermatophyta</taxon>
        <taxon>Magnoliopsida</taxon>
        <taxon>eudicotyledons</taxon>
        <taxon>Gunneridae</taxon>
        <taxon>Pentapetalae</taxon>
        <taxon>rosids</taxon>
        <taxon>malvids</taxon>
        <taxon>Brassicales</taxon>
        <taxon>Brassicaceae</taxon>
        <taxon>Arabideae</taxon>
        <taxon>Arabis</taxon>
    </lineage>
</organism>
<evidence type="ECO:0000313" key="1">
    <source>
        <dbReference type="EMBL" id="VVA95530.1"/>
    </source>
</evidence>
<protein>
    <submittedName>
        <fullName evidence="1">Uncharacterized protein</fullName>
    </submittedName>
</protein>
<evidence type="ECO:0000313" key="2">
    <source>
        <dbReference type="Proteomes" id="UP000489600"/>
    </source>
</evidence>
<accession>A0A565B2J6</accession>
<dbReference type="AlphaFoldDB" id="A0A565B2J6"/>
<sequence length="68" mass="7640">MHLVAANDLISFLKREVHRVPASKEEVMAAAVKEARTEMAAKFGEVLEGVKDEFRRKEAEITPENLDS</sequence>
<dbReference type="Proteomes" id="UP000489600">
    <property type="component" value="Unassembled WGS sequence"/>
</dbReference>
<proteinExistence type="predicted"/>
<name>A0A565B2J6_9BRAS</name>
<reference evidence="1" key="1">
    <citation type="submission" date="2019-07" db="EMBL/GenBank/DDBJ databases">
        <authorList>
            <person name="Dittberner H."/>
        </authorList>
    </citation>
    <scope>NUCLEOTIDE SEQUENCE [LARGE SCALE GENOMIC DNA]</scope>
</reference>
<comment type="caution">
    <text evidence="1">The sequence shown here is derived from an EMBL/GenBank/DDBJ whole genome shotgun (WGS) entry which is preliminary data.</text>
</comment>
<dbReference type="EMBL" id="CABITT030000002">
    <property type="protein sequence ID" value="VVA95530.1"/>
    <property type="molecule type" value="Genomic_DNA"/>
</dbReference>
<keyword evidence="2" id="KW-1185">Reference proteome</keyword>